<feature type="domain" description="HTH merR-type" evidence="3">
    <location>
        <begin position="62"/>
        <end position="114"/>
    </location>
</feature>
<organism evidence="4 5">
    <name type="scientific">Peptidiphaga gingivicola</name>
    <dbReference type="NCBI Taxonomy" id="2741497"/>
    <lineage>
        <taxon>Bacteria</taxon>
        <taxon>Bacillati</taxon>
        <taxon>Actinomycetota</taxon>
        <taxon>Actinomycetes</taxon>
        <taxon>Actinomycetales</taxon>
        <taxon>Actinomycetaceae</taxon>
        <taxon>Peptidiphaga</taxon>
    </lineage>
</organism>
<evidence type="ECO:0000256" key="1">
    <source>
        <dbReference type="ARBA" id="ARBA00023125"/>
    </source>
</evidence>
<keyword evidence="1" id="KW-0238">DNA-binding</keyword>
<proteinExistence type="predicted"/>
<dbReference type="InterPro" id="IPR047057">
    <property type="entry name" value="MerR_fam"/>
</dbReference>
<evidence type="ECO:0000313" key="5">
    <source>
        <dbReference type="Proteomes" id="UP000078368"/>
    </source>
</evidence>
<evidence type="ECO:0000259" key="3">
    <source>
        <dbReference type="PROSITE" id="PS50937"/>
    </source>
</evidence>
<reference evidence="4 5" key="1">
    <citation type="submission" date="2016-04" db="EMBL/GenBank/DDBJ databases">
        <title>Peptidophaga gingivicola gen. nov., sp. nov., isolated from human subgingival plaque.</title>
        <authorList>
            <person name="Beall C.J."/>
            <person name="Mokrzan E.M."/>
            <person name="Griffen A.L."/>
            <person name="Leys E.J."/>
        </authorList>
    </citation>
    <scope>NUCLEOTIDE SEQUENCE [LARGE SCALE GENOMIC DNA]</scope>
    <source>
        <strain evidence="4 5">BA112</strain>
    </source>
</reference>
<accession>A0A179B5E4</accession>
<dbReference type="OrthoDB" id="3191171at2"/>
<dbReference type="SMART" id="SM00422">
    <property type="entry name" value="HTH_MERR"/>
    <property type="match status" value="1"/>
</dbReference>
<dbReference type="InterPro" id="IPR000551">
    <property type="entry name" value="MerR-type_HTH_dom"/>
</dbReference>
<comment type="caution">
    <text evidence="4">The sequence shown here is derived from an EMBL/GenBank/DDBJ whole genome shotgun (WGS) entry which is preliminary data.</text>
</comment>
<dbReference type="Gene3D" id="1.10.1660.10">
    <property type="match status" value="1"/>
</dbReference>
<dbReference type="Proteomes" id="UP000078368">
    <property type="component" value="Unassembled WGS sequence"/>
</dbReference>
<protein>
    <submittedName>
        <fullName evidence="4">MerR family transcriptional regulator</fullName>
    </submittedName>
</protein>
<dbReference type="STRING" id="1823756.A4H34_07300"/>
<dbReference type="Pfam" id="PF13411">
    <property type="entry name" value="MerR_1"/>
    <property type="match status" value="1"/>
</dbReference>
<evidence type="ECO:0000313" key="4">
    <source>
        <dbReference type="EMBL" id="OAP86906.1"/>
    </source>
</evidence>
<name>A0A179B5E4_9ACTO</name>
<dbReference type="GO" id="GO:0003700">
    <property type="term" value="F:DNA-binding transcription factor activity"/>
    <property type="evidence" value="ECO:0007669"/>
    <property type="project" value="InterPro"/>
</dbReference>
<dbReference type="PROSITE" id="PS50937">
    <property type="entry name" value="HTH_MERR_2"/>
    <property type="match status" value="1"/>
</dbReference>
<dbReference type="SUPFAM" id="SSF46955">
    <property type="entry name" value="Putative DNA-binding domain"/>
    <property type="match status" value="1"/>
</dbReference>
<feature type="compositionally biased region" description="Low complexity" evidence="2">
    <location>
        <begin position="10"/>
        <end position="28"/>
    </location>
</feature>
<sequence>MTSRQRMTSAARKPAAAPEAEAVEAQPEGRWPFDVPHDPYLKIGEVQSMLAAEFPLLTLSKIRHYESIELVHPHRTASNQRLFSPADCERLRFILREQRDRYLPLDQIRELLRQLDAGQQPEGTHPGRLRLIDDAAKRPQPGTRLRLTEVADLTGVSVSDVEEMVDAGILAADPRGRLTAQAPDIVRFATMLLGAGFTLRQVRSVRTSAHAHAVLVTNSIATERARKSSVARERAIASATENSTVISQLYRALLTENIEVELR</sequence>
<dbReference type="PANTHER" id="PTHR30204:SF89">
    <property type="entry name" value="HTH MERR-TYPE DOMAIN-CONTAINING PROTEIN"/>
    <property type="match status" value="1"/>
</dbReference>
<dbReference type="PANTHER" id="PTHR30204">
    <property type="entry name" value="REDOX-CYCLING DRUG-SENSING TRANSCRIPTIONAL ACTIVATOR SOXR"/>
    <property type="match status" value="1"/>
</dbReference>
<dbReference type="AlphaFoldDB" id="A0A179B5E4"/>
<dbReference type="InterPro" id="IPR009061">
    <property type="entry name" value="DNA-bd_dom_put_sf"/>
</dbReference>
<dbReference type="GO" id="GO:0003677">
    <property type="term" value="F:DNA binding"/>
    <property type="evidence" value="ECO:0007669"/>
    <property type="project" value="UniProtKB-KW"/>
</dbReference>
<keyword evidence="5" id="KW-1185">Reference proteome</keyword>
<dbReference type="EMBL" id="LVZK01000001">
    <property type="protein sequence ID" value="OAP86906.1"/>
    <property type="molecule type" value="Genomic_DNA"/>
</dbReference>
<dbReference type="CDD" id="cd00592">
    <property type="entry name" value="HTH_MerR-like"/>
    <property type="match status" value="1"/>
</dbReference>
<evidence type="ECO:0000256" key="2">
    <source>
        <dbReference type="SAM" id="MobiDB-lite"/>
    </source>
</evidence>
<gene>
    <name evidence="4" type="ORF">A4H34_07300</name>
</gene>
<feature type="region of interest" description="Disordered" evidence="2">
    <location>
        <begin position="1"/>
        <end position="31"/>
    </location>
</feature>